<keyword evidence="5" id="KW-1185">Reference proteome</keyword>
<dbReference type="OrthoDB" id="1265092at2"/>
<evidence type="ECO:0000313" key="2">
    <source>
        <dbReference type="EMBL" id="QEM06222.1"/>
    </source>
</evidence>
<evidence type="ECO:0000256" key="1">
    <source>
        <dbReference type="SAM" id="SignalP"/>
    </source>
</evidence>
<feature type="chain" id="PRO_5045018557" description="DUF5045 domain-containing protein" evidence="1">
    <location>
        <begin position="26"/>
        <end position="260"/>
    </location>
</feature>
<name>A0A364WWL8_9SPHI</name>
<feature type="signal peptide" evidence="1">
    <location>
        <begin position="1"/>
        <end position="25"/>
    </location>
</feature>
<evidence type="ECO:0000313" key="3">
    <source>
        <dbReference type="EMBL" id="QEM13739.1"/>
    </source>
</evidence>
<dbReference type="AlphaFoldDB" id="A0A364WWL8"/>
<evidence type="ECO:0000313" key="5">
    <source>
        <dbReference type="Proteomes" id="UP000251402"/>
    </source>
</evidence>
<gene>
    <name evidence="3" type="ORF">DEO27_028230</name>
    <name evidence="2" type="ORF">DIU31_022875</name>
</gene>
<sequence>MKKFLIPLPFLMLALIHHCFGQAVAQDKAVRYQEERMVYLQWDQNKFEPKAGFLSLNPYYWLTWGLFHPNYHKTDLRPLSAAGPQTQRLALVAAMNTTDNKYKLQSDTVRNTALSEIANQSGLISDADPLWQLYYSKELKPVLNYSMASILAGLAPQVSTKLVSEGLYSWYKNELDMLKERINAAHTTTMDRGARILAYHRYLMEYRRLAGVWAIRTSSAQATLNMTAQQQKLQAGQVTVTNWTPQTDIQIANKVLQHLQ</sequence>
<organism evidence="3 5">
    <name type="scientific">Mucilaginibacter rubeus</name>
    <dbReference type="NCBI Taxonomy" id="2027860"/>
    <lineage>
        <taxon>Bacteria</taxon>
        <taxon>Pseudomonadati</taxon>
        <taxon>Bacteroidota</taxon>
        <taxon>Sphingobacteriia</taxon>
        <taxon>Sphingobacteriales</taxon>
        <taxon>Sphingobacteriaceae</taxon>
        <taxon>Mucilaginibacter</taxon>
    </lineage>
</organism>
<keyword evidence="1" id="KW-0732">Signal</keyword>
<evidence type="ECO:0000313" key="4">
    <source>
        <dbReference type="Proteomes" id="UP000250557"/>
    </source>
</evidence>
<dbReference type="EMBL" id="CP043451">
    <property type="protein sequence ID" value="QEM06222.1"/>
    <property type="molecule type" value="Genomic_DNA"/>
</dbReference>
<dbReference type="KEGG" id="mrub:DEO27_028230"/>
<proteinExistence type="predicted"/>
<dbReference type="RefSeq" id="WP_112571008.1">
    <property type="nucleotide sequence ID" value="NZ_CP043450.1"/>
</dbReference>
<accession>A0A364WWL8</accession>
<reference evidence="3 4" key="1">
    <citation type="submission" date="2019-08" db="EMBL/GenBank/DDBJ databases">
        <title>Comparative genome analysis confer to the adaptation heavy metal polluted environment.</title>
        <authorList>
            <person name="Li Y."/>
        </authorList>
    </citation>
    <scope>NUCLEOTIDE SEQUENCE [LARGE SCALE GENOMIC DNA]</scope>
    <source>
        <strain evidence="3">P1</strain>
        <strain evidence="2 4">P2</strain>
    </source>
</reference>
<dbReference type="EMBL" id="CP043450">
    <property type="protein sequence ID" value="QEM13739.1"/>
    <property type="molecule type" value="Genomic_DNA"/>
</dbReference>
<protein>
    <recommendedName>
        <fullName evidence="6">DUF5045 domain-containing protein</fullName>
    </recommendedName>
</protein>
<dbReference type="Proteomes" id="UP000250557">
    <property type="component" value="Chromosome"/>
</dbReference>
<evidence type="ECO:0008006" key="6">
    <source>
        <dbReference type="Google" id="ProtNLM"/>
    </source>
</evidence>
<dbReference type="Proteomes" id="UP000251402">
    <property type="component" value="Chromosome"/>
</dbReference>